<accession>A0A2G4YR40</accession>
<name>A0A2G4YR40_9PROT</name>
<dbReference type="InterPro" id="IPR032466">
    <property type="entry name" value="Metal_Hydrolase"/>
</dbReference>
<protein>
    <submittedName>
        <fullName evidence="3">Amidohydrolase</fullName>
    </submittedName>
</protein>
<dbReference type="PANTHER" id="PTHR36842">
    <property type="entry name" value="PROTEIN TOLB HOMOLOG"/>
    <property type="match status" value="1"/>
</dbReference>
<dbReference type="Gene3D" id="2.120.10.30">
    <property type="entry name" value="TolB, C-terminal domain"/>
    <property type="match status" value="2"/>
</dbReference>
<dbReference type="SUPFAM" id="SSF51338">
    <property type="entry name" value="Composite domain of metallo-dependent hydrolases"/>
    <property type="match status" value="1"/>
</dbReference>
<dbReference type="InParanoid" id="A0A2G4YR40"/>
<dbReference type="SUPFAM" id="SSF51556">
    <property type="entry name" value="Metallo-dependent hydrolases"/>
    <property type="match status" value="1"/>
</dbReference>
<proteinExistence type="inferred from homology"/>
<dbReference type="GO" id="GO:0016810">
    <property type="term" value="F:hydrolase activity, acting on carbon-nitrogen (but not peptide) bonds"/>
    <property type="evidence" value="ECO:0007669"/>
    <property type="project" value="InterPro"/>
</dbReference>
<dbReference type="AlphaFoldDB" id="A0A2G4YR40"/>
<dbReference type="Gene3D" id="3.20.20.140">
    <property type="entry name" value="Metal-dependent hydrolases"/>
    <property type="match status" value="1"/>
</dbReference>
<dbReference type="PANTHER" id="PTHR36842:SF1">
    <property type="entry name" value="PROTEIN TOLB"/>
    <property type="match status" value="1"/>
</dbReference>
<evidence type="ECO:0000313" key="3">
    <source>
        <dbReference type="EMBL" id="PHZ84783.1"/>
    </source>
</evidence>
<comment type="caution">
    <text evidence="3">The sequence shown here is derived from an EMBL/GenBank/DDBJ whole genome shotgun (WGS) entry which is preliminary data.</text>
</comment>
<dbReference type="InterPro" id="IPR011659">
    <property type="entry name" value="WD40"/>
</dbReference>
<dbReference type="Pfam" id="PF01979">
    <property type="entry name" value="Amidohydro_1"/>
    <property type="match status" value="1"/>
</dbReference>
<dbReference type="RefSeq" id="WP_099472839.1">
    <property type="nucleotide sequence ID" value="NZ_CP041025.1"/>
</dbReference>
<dbReference type="Gene3D" id="2.30.40.10">
    <property type="entry name" value="Urease, subunit C, domain 1"/>
    <property type="match status" value="1"/>
</dbReference>
<dbReference type="OrthoDB" id="9758793at2"/>
<dbReference type="Proteomes" id="UP000229730">
    <property type="component" value="Unassembled WGS sequence"/>
</dbReference>
<dbReference type="InterPro" id="IPR011059">
    <property type="entry name" value="Metal-dep_hydrolase_composite"/>
</dbReference>
<reference evidence="3 4" key="1">
    <citation type="submission" date="2017-10" db="EMBL/GenBank/DDBJ databases">
        <title>Frigbacter circumglobatus gen. nov. sp. nov., isolated from sediment cultured in situ.</title>
        <authorList>
            <person name="Zhao Z."/>
        </authorList>
    </citation>
    <scope>NUCLEOTIDE SEQUENCE [LARGE SCALE GENOMIC DNA]</scope>
    <source>
        <strain evidence="3 4">ZYL</strain>
    </source>
</reference>
<evidence type="ECO:0000256" key="1">
    <source>
        <dbReference type="ARBA" id="ARBA00009820"/>
    </source>
</evidence>
<dbReference type="SUPFAM" id="SSF69304">
    <property type="entry name" value="Tricorn protease N-terminal domain"/>
    <property type="match status" value="1"/>
</dbReference>
<evidence type="ECO:0000313" key="4">
    <source>
        <dbReference type="Proteomes" id="UP000229730"/>
    </source>
</evidence>
<dbReference type="InterPro" id="IPR011042">
    <property type="entry name" value="6-blade_b-propeller_TolB-like"/>
</dbReference>
<feature type="domain" description="Amidohydrolase-related" evidence="2">
    <location>
        <begin position="752"/>
        <end position="1079"/>
    </location>
</feature>
<keyword evidence="4" id="KW-1185">Reference proteome</keyword>
<dbReference type="Pfam" id="PF07676">
    <property type="entry name" value="PD40"/>
    <property type="match status" value="3"/>
</dbReference>
<keyword evidence="3" id="KW-0378">Hydrolase</keyword>
<dbReference type="SUPFAM" id="SSF101908">
    <property type="entry name" value="Putative isomerase YbhE"/>
    <property type="match status" value="1"/>
</dbReference>
<evidence type="ECO:0000259" key="2">
    <source>
        <dbReference type="Pfam" id="PF01979"/>
    </source>
</evidence>
<sequence>MSYHNFSKKLLFSLITTALTGVISLQARSVASSNPPSDTSLPLKAERKVSFETDEGTWMSLDVSPDSKTIVFDLLGDLYQLPLTGGAAVPISKGMAFESQPVFSPDGRKIAFISDRSGAENLWIADADGSNARQLSHDRHMERFTSPAWSAQGDYVYVTRSSTEIFGPGSIWMYHKNGGTGIELMKKGQHIGKTRHMFSWLLGASPSKDGTALYYSATNPIRSIDAHERFVTKIQRFDLQTGLHEKILDLQGGAVRPVISPDGRYLAYATHFETGTELRIRDLESGADKRLAYPIEPDVMQIGFPRRDNIPGYAFAPDGQYIIIAYEGKIHRINVKTSVATVIPFTAQVDLDIGPDLKLSQKELNGPVRARIIEEPVLSPDGRALTFSALGKLYVMSVEKGMPKRLTTTAFTQKGITENQPAWSPDGRWITYVSWSVTQGGHIWKLRADGSGTPIQLTKVSGFYRKPAFTPDGESIVALRSSIADRYKFHTPHGELDERQYREDLVRLKSSGSAVKLVAHLRRLTGETNPLFPDTGRPHFFKGSDDVYVYNQTGLMAVSLDGDPIKSVIQVKAPTRIYPHTASAVEKLRLSPDGKWALVIQYGHLYVVAVPKVGDQDFTINLFDSSVAQKRLTDIGADFFGWAEGGHVITWSVGSTFYQLPFSEALFSENEAQKTALREEQLPGTDIIVEVPRDTPSGLTLLRGATAITMRGTEVIENADILIKDNRIAAIGKSGDLTILRGTKIRDVTGKTITPGFIDTHAHWGRGMSRGVISYDDRRFAVELAYGVTAGLDVQTYTHDTFIYQDLIDAGLLKGVRAYNVGRGVFGTHNFTSKQHARGVLKRYKDHYRTNNIKAYTSGNRLQRQYVVQAAKELGLMPTTEGMGETKLHLTHIIDGFAGIEHALTTRKIYKDIATLLSQTQTGYTPTLLPSTDAYGYFLTRQNPLDNPKLQNFLPKAYLDERSRRSTDWRHDRELMFPQVAASVARIFKSGGKIGIGSHGQFDGIAYHWELQALATGGLTPHEILQIATRQSAEVIGRLPDMGTLEPGKYADLIIFDKNPLDGIRHTESIEYVMKNGRLYRGDDLSEVELSK</sequence>
<dbReference type="InterPro" id="IPR006680">
    <property type="entry name" value="Amidohydro-rel"/>
</dbReference>
<comment type="similarity">
    <text evidence="1">Belongs to the TolB family.</text>
</comment>
<gene>
    <name evidence="3" type="ORF">CRD36_10150</name>
</gene>
<dbReference type="EMBL" id="PDEM01000022">
    <property type="protein sequence ID" value="PHZ84783.1"/>
    <property type="molecule type" value="Genomic_DNA"/>
</dbReference>
<organism evidence="3 4">
    <name type="scientific">Paremcibacter congregatus</name>
    <dbReference type="NCBI Taxonomy" id="2043170"/>
    <lineage>
        <taxon>Bacteria</taxon>
        <taxon>Pseudomonadati</taxon>
        <taxon>Pseudomonadota</taxon>
        <taxon>Alphaproteobacteria</taxon>
        <taxon>Emcibacterales</taxon>
        <taxon>Emcibacteraceae</taxon>
        <taxon>Paremcibacter</taxon>
    </lineage>
</organism>